<dbReference type="PROSITE" id="PS51257">
    <property type="entry name" value="PROKAR_LIPOPROTEIN"/>
    <property type="match status" value="1"/>
</dbReference>
<keyword evidence="3" id="KW-1185">Reference proteome</keyword>
<dbReference type="AlphaFoldDB" id="A0A5C6RW38"/>
<dbReference type="OrthoDB" id="1185811at2"/>
<gene>
    <name evidence="2" type="ORF">FRY74_05985</name>
</gene>
<organism evidence="2 3">
    <name type="scientific">Vicingus serpentipes</name>
    <dbReference type="NCBI Taxonomy" id="1926625"/>
    <lineage>
        <taxon>Bacteria</taxon>
        <taxon>Pseudomonadati</taxon>
        <taxon>Bacteroidota</taxon>
        <taxon>Flavobacteriia</taxon>
        <taxon>Flavobacteriales</taxon>
        <taxon>Vicingaceae</taxon>
        <taxon>Vicingus</taxon>
    </lineage>
</organism>
<protein>
    <recommendedName>
        <fullName evidence="4">DUF4465 domain-containing protein</fullName>
    </recommendedName>
</protein>
<sequence>MKKIALITTAIALIFSFSACKKDRIESKNEYQPINDYLDSKKQEEQSFEITGPSSDTITGNQGTRLLMGKDCLRFANGDSVSYPFTVKLVELYTPKDMIYWQMPTIAAGSLLATDGEIRVRAVKNGEDLVLRPYCYYQTMMPNASPQSDMRKFYGVDNGTFVDWTDNVAGLGVTTAVASTFSTDAYGYKGDIPLLGWLNCGKIAGSGGSSIAFTSDTDVLTNVGIFIYFPDTKTVMQVYSSVSGAIPNGSNVKIILMGMKSPGDMYFYYTETTINGATTMDVELSSISDADLTNLLNGL</sequence>
<dbReference type="RefSeq" id="WP_147099590.1">
    <property type="nucleotide sequence ID" value="NZ_VOOS01000002.1"/>
</dbReference>
<reference evidence="2 3" key="1">
    <citation type="submission" date="2019-08" db="EMBL/GenBank/DDBJ databases">
        <title>Genome of Vicingus serpentipes NCIMB 15042.</title>
        <authorList>
            <person name="Bowman J.P."/>
        </authorList>
    </citation>
    <scope>NUCLEOTIDE SEQUENCE [LARGE SCALE GENOMIC DNA]</scope>
    <source>
        <strain evidence="2 3">NCIMB 15042</strain>
    </source>
</reference>
<proteinExistence type="predicted"/>
<comment type="caution">
    <text evidence="2">The sequence shown here is derived from an EMBL/GenBank/DDBJ whole genome shotgun (WGS) entry which is preliminary data.</text>
</comment>
<evidence type="ECO:0000313" key="3">
    <source>
        <dbReference type="Proteomes" id="UP000321721"/>
    </source>
</evidence>
<feature type="signal peptide" evidence="1">
    <location>
        <begin position="1"/>
        <end position="21"/>
    </location>
</feature>
<dbReference type="EMBL" id="VOOS01000002">
    <property type="protein sequence ID" value="TXB66119.1"/>
    <property type="molecule type" value="Genomic_DNA"/>
</dbReference>
<feature type="chain" id="PRO_5022756905" description="DUF4465 domain-containing protein" evidence="1">
    <location>
        <begin position="22"/>
        <end position="299"/>
    </location>
</feature>
<evidence type="ECO:0008006" key="4">
    <source>
        <dbReference type="Google" id="ProtNLM"/>
    </source>
</evidence>
<evidence type="ECO:0000256" key="1">
    <source>
        <dbReference type="SAM" id="SignalP"/>
    </source>
</evidence>
<accession>A0A5C6RW38</accession>
<name>A0A5C6RW38_9FLAO</name>
<dbReference type="Proteomes" id="UP000321721">
    <property type="component" value="Unassembled WGS sequence"/>
</dbReference>
<keyword evidence="1" id="KW-0732">Signal</keyword>
<evidence type="ECO:0000313" key="2">
    <source>
        <dbReference type="EMBL" id="TXB66119.1"/>
    </source>
</evidence>